<keyword evidence="3" id="KW-0949">S-adenosyl-L-methionine</keyword>
<keyword evidence="5" id="KW-0408">Iron</keyword>
<dbReference type="EMBL" id="CP011509">
    <property type="protein sequence ID" value="AKJ03246.1"/>
    <property type="molecule type" value="Genomic_DNA"/>
</dbReference>
<evidence type="ECO:0000313" key="11">
    <source>
        <dbReference type="Proteomes" id="UP000035579"/>
    </source>
</evidence>
<dbReference type="InterPro" id="IPR023867">
    <property type="entry name" value="Sulphatase_maturase_rSAM"/>
</dbReference>
<dbReference type="InterPro" id="IPR013785">
    <property type="entry name" value="Aldolase_TIM"/>
</dbReference>
<gene>
    <name evidence="9" type="ORF">AA314_04872</name>
    <name evidence="10" type="ORF">ATI61_11885</name>
</gene>
<dbReference type="SFLD" id="SFLDG01072">
    <property type="entry name" value="dehydrogenase_like"/>
    <property type="match status" value="1"/>
</dbReference>
<dbReference type="NCBIfam" id="TIGR04085">
    <property type="entry name" value="rSAM_more_4Fe4S"/>
    <property type="match status" value="1"/>
</dbReference>
<dbReference type="SUPFAM" id="SSF102114">
    <property type="entry name" value="Radical SAM enzymes"/>
    <property type="match status" value="1"/>
</dbReference>
<dbReference type="PANTHER" id="PTHR43273">
    <property type="entry name" value="ANAEROBIC SULFATASE-MATURATING ENZYME HOMOLOG ASLB-RELATED"/>
    <property type="match status" value="1"/>
</dbReference>
<accession>A0AAC8Q9W1</accession>
<name>A0AAC8Q9W1_9BACT</name>
<evidence type="ECO:0000256" key="1">
    <source>
        <dbReference type="ARBA" id="ARBA00001966"/>
    </source>
</evidence>
<keyword evidence="4" id="KW-0479">Metal-binding</keyword>
<dbReference type="InterPro" id="IPR023885">
    <property type="entry name" value="4Fe4S-binding_SPASM_dom"/>
</dbReference>
<dbReference type="RefSeq" id="WP_047857360.1">
    <property type="nucleotide sequence ID" value="NZ_CP011509.1"/>
</dbReference>
<protein>
    <submittedName>
        <fullName evidence="9">Transcriptional regulator</fullName>
    </submittedName>
</protein>
<dbReference type="InterPro" id="IPR058240">
    <property type="entry name" value="rSAM_sf"/>
</dbReference>
<dbReference type="SFLD" id="SFLDG01386">
    <property type="entry name" value="main_SPASM_domain-containing"/>
    <property type="match status" value="1"/>
</dbReference>
<keyword evidence="2" id="KW-0004">4Fe-4S</keyword>
<comment type="cofactor">
    <cofactor evidence="1">
        <name>[4Fe-4S] cluster</name>
        <dbReference type="ChEBI" id="CHEBI:49883"/>
    </cofactor>
</comment>
<reference evidence="9 11" key="1">
    <citation type="submission" date="2015-05" db="EMBL/GenBank/DDBJ databases">
        <title>Genome assembly of Archangium gephyra DSM 2261.</title>
        <authorList>
            <person name="Sharma G."/>
            <person name="Subramanian S."/>
        </authorList>
    </citation>
    <scope>NUCLEOTIDE SEQUENCE [LARGE SCALE GENOMIC DNA]</scope>
    <source>
        <strain evidence="9 11">DSM 2261</strain>
    </source>
</reference>
<dbReference type="InterPro" id="IPR000385">
    <property type="entry name" value="MoaA_NifB_PqqE_Fe-S-bd_CS"/>
</dbReference>
<dbReference type="Proteomes" id="UP000035579">
    <property type="component" value="Chromosome"/>
</dbReference>
<organism evidence="9 11">
    <name type="scientific">Archangium gephyra</name>
    <dbReference type="NCBI Taxonomy" id="48"/>
    <lineage>
        <taxon>Bacteria</taxon>
        <taxon>Pseudomonadati</taxon>
        <taxon>Myxococcota</taxon>
        <taxon>Myxococcia</taxon>
        <taxon>Myxococcales</taxon>
        <taxon>Cystobacterineae</taxon>
        <taxon>Archangiaceae</taxon>
        <taxon>Archangium</taxon>
    </lineage>
</organism>
<dbReference type="Gene3D" id="3.20.20.70">
    <property type="entry name" value="Aldolase class I"/>
    <property type="match status" value="1"/>
</dbReference>
<reference evidence="10 12" key="2">
    <citation type="submission" date="2018-08" db="EMBL/GenBank/DDBJ databases">
        <title>Genomic Encyclopedia of Archaeal and Bacterial Type Strains, Phase II (KMG-II): from individual species to whole genera.</title>
        <authorList>
            <person name="Goeker M."/>
        </authorList>
    </citation>
    <scope>NUCLEOTIDE SEQUENCE [LARGE SCALE GENOMIC DNA]</scope>
    <source>
        <strain evidence="10 12">DSM 2261</strain>
    </source>
</reference>
<evidence type="ECO:0000313" key="10">
    <source>
        <dbReference type="EMBL" id="REG22880.1"/>
    </source>
</evidence>
<proteinExistence type="inferred from homology"/>
<evidence type="ECO:0000259" key="8">
    <source>
        <dbReference type="PROSITE" id="PS51918"/>
    </source>
</evidence>
<dbReference type="Pfam" id="PF04055">
    <property type="entry name" value="Radical_SAM"/>
    <property type="match status" value="1"/>
</dbReference>
<dbReference type="SFLD" id="SFLDG01067">
    <property type="entry name" value="SPASM/twitch_domain_containing"/>
    <property type="match status" value="1"/>
</dbReference>
<dbReference type="SFLD" id="SFLDS00029">
    <property type="entry name" value="Radical_SAM"/>
    <property type="match status" value="1"/>
</dbReference>
<keyword evidence="12" id="KW-1185">Reference proteome</keyword>
<evidence type="ECO:0000256" key="6">
    <source>
        <dbReference type="ARBA" id="ARBA00023014"/>
    </source>
</evidence>
<evidence type="ECO:0000313" key="12">
    <source>
        <dbReference type="Proteomes" id="UP000256345"/>
    </source>
</evidence>
<dbReference type="PROSITE" id="PS01305">
    <property type="entry name" value="MOAA_NIFB_PQQE"/>
    <property type="match status" value="1"/>
</dbReference>
<dbReference type="Proteomes" id="UP000256345">
    <property type="component" value="Unassembled WGS sequence"/>
</dbReference>
<dbReference type="GO" id="GO:0016491">
    <property type="term" value="F:oxidoreductase activity"/>
    <property type="evidence" value="ECO:0007669"/>
    <property type="project" value="InterPro"/>
</dbReference>
<evidence type="ECO:0000256" key="4">
    <source>
        <dbReference type="ARBA" id="ARBA00022723"/>
    </source>
</evidence>
<evidence type="ECO:0000256" key="7">
    <source>
        <dbReference type="ARBA" id="ARBA00023601"/>
    </source>
</evidence>
<evidence type="ECO:0000256" key="2">
    <source>
        <dbReference type="ARBA" id="ARBA00022485"/>
    </source>
</evidence>
<evidence type="ECO:0000313" key="9">
    <source>
        <dbReference type="EMBL" id="AKJ03246.1"/>
    </source>
</evidence>
<comment type="similarity">
    <text evidence="7">Belongs to the radical SAM superfamily. Anaerobic sulfatase-maturating enzyme family.</text>
</comment>
<dbReference type="PANTHER" id="PTHR43273:SF3">
    <property type="entry name" value="ANAEROBIC SULFATASE-MATURATING ENZYME HOMOLOG ASLB-RELATED"/>
    <property type="match status" value="1"/>
</dbReference>
<dbReference type="AlphaFoldDB" id="A0AAC8Q9W1"/>
<dbReference type="InterPro" id="IPR007197">
    <property type="entry name" value="rSAM"/>
</dbReference>
<sequence>MFANSEFLPWSRYEAARERFTGFARHSPNARLWETLLARAGKTFGLEANRVVSPTWRFLRDRPTVERLFNSASGGFQLQVQGNHLRISQVQPADELVAYVAECPDEEQQALEVLFRRALDPLDALATWPAECFFSEQELQLLGRMSRSDTPPDAPAFGWMPGQDINYGGYVCVIAKLTRLCNLRCVYCHDWAEGPNQTMRFEVLAHLFQRTFTPAEHAVVDLVWHGGEPTLLRPVGILRVLALQRWFRRPGQRIKNILQTNATTLNQDWVELFHHYRFQISVSLDGPASVHDRTRPQVGGRSSFPAVQRGLRLLRGAGLLKGVLMVVTPALVELGPQGLVDFLQAEEVSEVGLLPMRPDNVSPPSPGTYLDQATYVRFLLGVREVLRQSPSRALRVRELEAANRALAGQQSGFCELSGNCVGHFFLAELDGSIAHCDKYIGDPAYTLGNVLQHDFSEIRSNPKTRALWAENQRATALMNTCPHFRYCRGWCPHERYVSQRHEPHASTSCCGLAPLFDALSNPSP</sequence>
<dbReference type="PROSITE" id="PS51918">
    <property type="entry name" value="RADICAL_SAM"/>
    <property type="match status" value="1"/>
</dbReference>
<dbReference type="GO" id="GO:0051539">
    <property type="term" value="F:4 iron, 4 sulfur cluster binding"/>
    <property type="evidence" value="ECO:0007669"/>
    <property type="project" value="UniProtKB-KW"/>
</dbReference>
<dbReference type="CDD" id="cd01335">
    <property type="entry name" value="Radical_SAM"/>
    <property type="match status" value="1"/>
</dbReference>
<dbReference type="EMBL" id="QUMU01000018">
    <property type="protein sequence ID" value="REG22880.1"/>
    <property type="molecule type" value="Genomic_DNA"/>
</dbReference>
<evidence type="ECO:0000256" key="5">
    <source>
        <dbReference type="ARBA" id="ARBA00023004"/>
    </source>
</evidence>
<feature type="domain" description="Radical SAM core" evidence="8">
    <location>
        <begin position="167"/>
        <end position="391"/>
    </location>
</feature>
<keyword evidence="6" id="KW-0411">Iron-sulfur</keyword>
<dbReference type="GO" id="GO:0046872">
    <property type="term" value="F:metal ion binding"/>
    <property type="evidence" value="ECO:0007669"/>
    <property type="project" value="UniProtKB-KW"/>
</dbReference>
<evidence type="ECO:0000256" key="3">
    <source>
        <dbReference type="ARBA" id="ARBA00022691"/>
    </source>
</evidence>
<dbReference type="KEGG" id="age:AA314_04872"/>